<feature type="domain" description="Ferritin/DPS" evidence="2">
    <location>
        <begin position="27"/>
        <end position="161"/>
    </location>
</feature>
<comment type="similarity">
    <text evidence="1">Belongs to the Dps family.</text>
</comment>
<dbReference type="PIRSF" id="PIRSF005900">
    <property type="entry name" value="Dps"/>
    <property type="match status" value="1"/>
</dbReference>
<dbReference type="PANTHER" id="PTHR42932">
    <property type="entry name" value="GENERAL STRESS PROTEIN 20U"/>
    <property type="match status" value="1"/>
</dbReference>
<dbReference type="PANTHER" id="PTHR42932:SF3">
    <property type="entry name" value="DNA PROTECTION DURING STARVATION PROTEIN"/>
    <property type="match status" value="1"/>
</dbReference>
<dbReference type="GO" id="GO:0008199">
    <property type="term" value="F:ferric iron binding"/>
    <property type="evidence" value="ECO:0007669"/>
    <property type="project" value="InterPro"/>
</dbReference>
<evidence type="ECO:0000256" key="1">
    <source>
        <dbReference type="ARBA" id="ARBA00009497"/>
    </source>
</evidence>
<dbReference type="GO" id="GO:0003677">
    <property type="term" value="F:DNA binding"/>
    <property type="evidence" value="ECO:0007669"/>
    <property type="project" value="UniProtKB-KW"/>
</dbReference>
<dbReference type="InterPro" id="IPR002177">
    <property type="entry name" value="DPS_DNA-bd"/>
</dbReference>
<evidence type="ECO:0000313" key="3">
    <source>
        <dbReference type="EMBL" id="ASJ72270.1"/>
    </source>
</evidence>
<keyword evidence="4" id="KW-1185">Reference proteome</keyword>
<evidence type="ECO:0000313" key="4">
    <source>
        <dbReference type="Proteomes" id="UP000250079"/>
    </source>
</evidence>
<dbReference type="RefSeq" id="WP_088917596.1">
    <property type="nucleotide sequence ID" value="NZ_CP018632.1"/>
</dbReference>
<dbReference type="SUPFAM" id="SSF47240">
    <property type="entry name" value="Ferritin-like"/>
    <property type="match status" value="1"/>
</dbReference>
<keyword evidence="3" id="KW-0238">DNA-binding</keyword>
<organism evidence="3 4">
    <name type="scientific">Granulosicoccus antarcticus IMCC3135</name>
    <dbReference type="NCBI Taxonomy" id="1192854"/>
    <lineage>
        <taxon>Bacteria</taxon>
        <taxon>Pseudomonadati</taxon>
        <taxon>Pseudomonadota</taxon>
        <taxon>Gammaproteobacteria</taxon>
        <taxon>Chromatiales</taxon>
        <taxon>Granulosicoccaceae</taxon>
        <taxon>Granulosicoccus</taxon>
    </lineage>
</organism>
<protein>
    <submittedName>
        <fullName evidence="3">Metalloregulation DNA-binding stress protein</fullName>
    </submittedName>
</protein>
<gene>
    <name evidence="3" type="primary">mrgA</name>
    <name evidence="3" type="ORF">IMCC3135_10890</name>
</gene>
<dbReference type="AlphaFoldDB" id="A0A2Z2NU28"/>
<dbReference type="OrthoDB" id="9797687at2"/>
<dbReference type="Proteomes" id="UP000250079">
    <property type="component" value="Chromosome"/>
</dbReference>
<dbReference type="Gene3D" id="1.20.1260.10">
    <property type="match status" value="1"/>
</dbReference>
<dbReference type="Pfam" id="PF00210">
    <property type="entry name" value="Ferritin"/>
    <property type="match status" value="1"/>
</dbReference>
<dbReference type="KEGG" id="gai:IMCC3135_10890"/>
<name>A0A2Z2NU28_9GAMM</name>
<reference evidence="3 4" key="1">
    <citation type="submission" date="2016-12" db="EMBL/GenBank/DDBJ databases">
        <authorList>
            <person name="Song W.-J."/>
            <person name="Kurnit D.M."/>
        </authorList>
    </citation>
    <scope>NUCLEOTIDE SEQUENCE [LARGE SCALE GENOMIC DNA]</scope>
    <source>
        <strain evidence="3 4">IMCC3135</strain>
    </source>
</reference>
<accession>A0A2Z2NU28</accession>
<dbReference type="CDD" id="cd01043">
    <property type="entry name" value="DPS"/>
    <property type="match status" value="1"/>
</dbReference>
<sequence>MTTVTLGEPLTSSANLTDDATRDISGAMNSVLADVFALYFTTKNFHWHMTGPDSANYQQLLDEQAEQLFLMTDPIAERICNVGGRTLCSISHKARTQLGDDVVYVKPSAMLAELSDDNKVLTTTLRNVHDLCNKHHDIVSASLIEPWIDEAELRTWFLVEATQHDDRGVAQS</sequence>
<dbReference type="InterPro" id="IPR008331">
    <property type="entry name" value="Ferritin_DPS_dom"/>
</dbReference>
<dbReference type="InterPro" id="IPR009078">
    <property type="entry name" value="Ferritin-like_SF"/>
</dbReference>
<dbReference type="InterPro" id="IPR012347">
    <property type="entry name" value="Ferritin-like"/>
</dbReference>
<proteinExistence type="inferred from homology"/>
<evidence type="ECO:0000259" key="2">
    <source>
        <dbReference type="Pfam" id="PF00210"/>
    </source>
</evidence>
<dbReference type="EMBL" id="CP018632">
    <property type="protein sequence ID" value="ASJ72270.1"/>
    <property type="molecule type" value="Genomic_DNA"/>
</dbReference>